<reference evidence="2" key="1">
    <citation type="submission" date="2022-07" db="EMBL/GenBank/DDBJ databases">
        <authorList>
            <person name="Macas J."/>
            <person name="Novak P."/>
            <person name="Neumann P."/>
        </authorList>
    </citation>
    <scope>NUCLEOTIDE SEQUENCE</scope>
</reference>
<dbReference type="AlphaFoldDB" id="A0A9P1E8S7"/>
<proteinExistence type="predicted"/>
<dbReference type="PANTHER" id="PTHR31972:SF3">
    <property type="entry name" value="OS09G0416600 PROTEIN"/>
    <property type="match status" value="1"/>
</dbReference>
<feature type="region of interest" description="Disordered" evidence="1">
    <location>
        <begin position="1"/>
        <end position="38"/>
    </location>
</feature>
<name>A0A9P1E8S7_CUSEU</name>
<dbReference type="PANTHER" id="PTHR31972">
    <property type="entry name" value="EXPRESSED PROTEIN"/>
    <property type="match status" value="1"/>
</dbReference>
<dbReference type="Pfam" id="PF05910">
    <property type="entry name" value="DUF868"/>
    <property type="match status" value="1"/>
</dbReference>
<dbReference type="OrthoDB" id="1894291at2759"/>
<keyword evidence="3" id="KW-1185">Reference proteome</keyword>
<dbReference type="InterPro" id="IPR008586">
    <property type="entry name" value="DUF868_pln"/>
</dbReference>
<comment type="caution">
    <text evidence="2">The sequence shown here is derived from an EMBL/GenBank/DDBJ whole genome shotgun (WGS) entry which is preliminary data.</text>
</comment>
<sequence length="374" mass="41063">MIAKQHHSSHFPSPSCFRPSNSAASGGGGGSRSSKVAPPIPAAPTLATSLYHTDLGIIAVTWSRSMLGRSFHLHFSLDDPPPDAAEDDDGVSTPAVASLSATPSFHLHIKPFVFWKKQGSKRLQISCGGKIRNGHIFWDLSRAKFGSGPEPRSGFFIAVIIDGEIVLLVGDSQKEAYSKTRARIPGEGAGPDQTMVLKREHVYGSKLYVTEATIGGKHRNICIECRISGDDPRLYFYVENKRVLQIKHLKWKFRGNERIVIDGFPIHISWDVHNWLFEDDDDGYALFMFKFENESFEDGGGDHSRAGKAVKSCGFGFETKMMKKGLLRTARSSSSTSLSSASSSCSSVIEWASTEENELKGPTGFSLLVYAWKS</sequence>
<accession>A0A9P1E8S7</accession>
<organism evidence="2 3">
    <name type="scientific">Cuscuta europaea</name>
    <name type="common">European dodder</name>
    <dbReference type="NCBI Taxonomy" id="41803"/>
    <lineage>
        <taxon>Eukaryota</taxon>
        <taxon>Viridiplantae</taxon>
        <taxon>Streptophyta</taxon>
        <taxon>Embryophyta</taxon>
        <taxon>Tracheophyta</taxon>
        <taxon>Spermatophyta</taxon>
        <taxon>Magnoliopsida</taxon>
        <taxon>eudicotyledons</taxon>
        <taxon>Gunneridae</taxon>
        <taxon>Pentapetalae</taxon>
        <taxon>asterids</taxon>
        <taxon>lamiids</taxon>
        <taxon>Solanales</taxon>
        <taxon>Convolvulaceae</taxon>
        <taxon>Cuscuteae</taxon>
        <taxon>Cuscuta</taxon>
        <taxon>Cuscuta subgen. Cuscuta</taxon>
    </lineage>
</organism>
<protein>
    <recommendedName>
        <fullName evidence="4">DUF868 domain-containing protein</fullName>
    </recommendedName>
</protein>
<evidence type="ECO:0000313" key="3">
    <source>
        <dbReference type="Proteomes" id="UP001152484"/>
    </source>
</evidence>
<dbReference type="EMBL" id="CAMAPE010000019">
    <property type="protein sequence ID" value="CAH9086797.1"/>
    <property type="molecule type" value="Genomic_DNA"/>
</dbReference>
<evidence type="ECO:0000313" key="2">
    <source>
        <dbReference type="EMBL" id="CAH9086797.1"/>
    </source>
</evidence>
<evidence type="ECO:0008006" key="4">
    <source>
        <dbReference type="Google" id="ProtNLM"/>
    </source>
</evidence>
<evidence type="ECO:0000256" key="1">
    <source>
        <dbReference type="SAM" id="MobiDB-lite"/>
    </source>
</evidence>
<feature type="compositionally biased region" description="Low complexity" evidence="1">
    <location>
        <begin position="10"/>
        <end position="24"/>
    </location>
</feature>
<dbReference type="Proteomes" id="UP001152484">
    <property type="component" value="Unassembled WGS sequence"/>
</dbReference>
<gene>
    <name evidence="2" type="ORF">CEURO_LOCUS9786</name>
</gene>